<dbReference type="OrthoDB" id="188749at2759"/>
<evidence type="ECO:0000313" key="4">
    <source>
        <dbReference type="RefSeq" id="XP_031574568.1"/>
    </source>
</evidence>
<feature type="domain" description="DUF7802" evidence="2">
    <location>
        <begin position="9"/>
        <end position="405"/>
    </location>
</feature>
<sequence length="423" mass="48719">MADASGFLSWFISFRNPIEIWKNEPTFLLCEIVYLLMAAMTLKHAVRHGGCNILLWLAICLHGLTTECVSYFVPDVDNFWHAQSTVILVEKRLPLHIFFFYPATLYTASIAVSKLKLPFSAEPFAVGLADVLLDFPFDIMGIKLLWWTWHDTDPNIFDRHYWVPWTSYIFHMSFASSVAFIFHGMRRLLIGAEKYQPSNSWFKEVVCVILTGLFSMPLGVIQFIFFYHIPHDVYGIHTEVVVCAMIMVYGLIVWRSDRNPDLNSRGDSMSAYDVSKKKIGQSKEKRVFDEISFNVILHFLFYLLLVVFAKPENMKSTGLHQEIGNCTQKTPVHTPLGQVLYKKTYLCSSEYDEGYFDWHCTPDGQPPVSGSKWYTLCGLPYPNHAEYIFVVSAFCILGFTIYYQMLWCSARYVASGKKKVKDS</sequence>
<feature type="transmembrane region" description="Helical" evidence="1">
    <location>
        <begin position="124"/>
        <end position="149"/>
    </location>
</feature>
<keyword evidence="1" id="KW-0472">Membrane</keyword>
<accession>A0A6P8JA02</accession>
<dbReference type="AlphaFoldDB" id="A0A6P8JA02"/>
<name>A0A6P8JA02_ACTTE</name>
<feature type="transmembrane region" description="Helical" evidence="1">
    <location>
        <begin position="387"/>
        <end position="408"/>
    </location>
</feature>
<dbReference type="PANTHER" id="PTHR35982:SF1">
    <property type="entry name" value="SPIROCYCLASE, AVEC FAMILY"/>
    <property type="match status" value="1"/>
</dbReference>
<feature type="transmembrane region" description="Helical" evidence="1">
    <location>
        <begin position="233"/>
        <end position="254"/>
    </location>
</feature>
<dbReference type="InterPro" id="IPR056704">
    <property type="entry name" value="DUF7802"/>
</dbReference>
<evidence type="ECO:0000313" key="3">
    <source>
        <dbReference type="Proteomes" id="UP000515163"/>
    </source>
</evidence>
<feature type="transmembrane region" description="Helical" evidence="1">
    <location>
        <begin position="161"/>
        <end position="184"/>
    </location>
</feature>
<evidence type="ECO:0000256" key="1">
    <source>
        <dbReference type="SAM" id="Phobius"/>
    </source>
</evidence>
<dbReference type="InParanoid" id="A0A6P8JA02"/>
<protein>
    <submittedName>
        <fullName evidence="4">Uncharacterized protein LOC116308317</fullName>
    </submittedName>
</protein>
<keyword evidence="3" id="KW-1185">Reference proteome</keyword>
<proteinExistence type="predicted"/>
<dbReference type="PANTHER" id="PTHR35982">
    <property type="entry name" value="AGAP005361-PA"/>
    <property type="match status" value="1"/>
</dbReference>
<feature type="transmembrane region" description="Helical" evidence="1">
    <location>
        <begin position="53"/>
        <end position="73"/>
    </location>
</feature>
<reference evidence="4" key="1">
    <citation type="submission" date="2025-08" db="UniProtKB">
        <authorList>
            <consortium name="RefSeq"/>
        </authorList>
    </citation>
    <scope>IDENTIFICATION</scope>
    <source>
        <tissue evidence="4">Tentacle</tissue>
    </source>
</reference>
<feature type="transmembrane region" description="Helical" evidence="1">
    <location>
        <begin position="205"/>
        <end position="227"/>
    </location>
</feature>
<gene>
    <name evidence="4" type="primary">LOC116308317</name>
</gene>
<feature type="transmembrane region" description="Helical" evidence="1">
    <location>
        <begin position="291"/>
        <end position="309"/>
    </location>
</feature>
<dbReference type="GeneID" id="116308317"/>
<keyword evidence="1" id="KW-1133">Transmembrane helix</keyword>
<dbReference type="Proteomes" id="UP000515163">
    <property type="component" value="Unplaced"/>
</dbReference>
<dbReference type="Pfam" id="PF25085">
    <property type="entry name" value="DUF7802"/>
    <property type="match status" value="1"/>
</dbReference>
<dbReference type="KEGG" id="aten:116308317"/>
<organism evidence="3 4">
    <name type="scientific">Actinia tenebrosa</name>
    <name type="common">Australian red waratah sea anemone</name>
    <dbReference type="NCBI Taxonomy" id="6105"/>
    <lineage>
        <taxon>Eukaryota</taxon>
        <taxon>Metazoa</taxon>
        <taxon>Cnidaria</taxon>
        <taxon>Anthozoa</taxon>
        <taxon>Hexacorallia</taxon>
        <taxon>Actiniaria</taxon>
        <taxon>Actiniidae</taxon>
        <taxon>Actinia</taxon>
    </lineage>
</organism>
<feature type="transmembrane region" description="Helical" evidence="1">
    <location>
        <begin position="93"/>
        <end position="112"/>
    </location>
</feature>
<keyword evidence="1" id="KW-0812">Transmembrane</keyword>
<evidence type="ECO:0000259" key="2">
    <source>
        <dbReference type="Pfam" id="PF25085"/>
    </source>
</evidence>
<dbReference type="RefSeq" id="XP_031574568.1">
    <property type="nucleotide sequence ID" value="XM_031718708.1"/>
</dbReference>